<dbReference type="InterPro" id="IPR026444">
    <property type="entry name" value="Secre_tail"/>
</dbReference>
<feature type="chain" id="PRO_5006639512" description="FlgD Ig-like domain-containing protein" evidence="1">
    <location>
        <begin position="22"/>
        <end position="247"/>
    </location>
</feature>
<feature type="signal peptide" evidence="1">
    <location>
        <begin position="1"/>
        <end position="21"/>
    </location>
</feature>
<dbReference type="Proteomes" id="UP000051124">
    <property type="component" value="Unassembled WGS sequence"/>
</dbReference>
<dbReference type="NCBIfam" id="TIGR04183">
    <property type="entry name" value="Por_Secre_tail"/>
    <property type="match status" value="1"/>
</dbReference>
<dbReference type="AlphaFoldDB" id="A0A0S7WL97"/>
<evidence type="ECO:0008006" key="4">
    <source>
        <dbReference type="Google" id="ProtNLM"/>
    </source>
</evidence>
<sequence>MKVHMRVTLVLSLLIAGAVGAQYQFELTCSDTLAEVVPPVQAVQFFVGLQNTGSLVDVYEIGLVNQTPGWFLQFCVNGICWPAGAVAYDTLSSGEQVIIEVKFLNVTAPGIGHGILRVRSLGDTTLADSVRLWTIASTSVEDMSQSGHAPLHGLHAHPNPFQNLTTFTYSLGAEQGISLIIYDIQGRPVTTLLERQMGAGHHVHNWNGRDDMGRTVGPGVYLCLLRMEGSHAVYKIVKCANPGEKTR</sequence>
<evidence type="ECO:0000256" key="1">
    <source>
        <dbReference type="SAM" id="SignalP"/>
    </source>
</evidence>
<evidence type="ECO:0000313" key="3">
    <source>
        <dbReference type="Proteomes" id="UP000051124"/>
    </source>
</evidence>
<name>A0A0S7WL97_UNCT6</name>
<evidence type="ECO:0000313" key="2">
    <source>
        <dbReference type="EMBL" id="KPJ50851.1"/>
    </source>
</evidence>
<keyword evidence="1" id="KW-0732">Signal</keyword>
<accession>A0A0S7WL97</accession>
<protein>
    <recommendedName>
        <fullName evidence="4">FlgD Ig-like domain-containing protein</fullName>
    </recommendedName>
</protein>
<reference evidence="2 3" key="1">
    <citation type="journal article" date="2015" name="Microbiome">
        <title>Genomic resolution of linkages in carbon, nitrogen, and sulfur cycling among widespread estuary sediment bacteria.</title>
        <authorList>
            <person name="Baker B.J."/>
            <person name="Lazar C.S."/>
            <person name="Teske A.P."/>
            <person name="Dick G.J."/>
        </authorList>
    </citation>
    <scope>NUCLEOTIDE SEQUENCE [LARGE SCALE GENOMIC DNA]</scope>
    <source>
        <strain evidence="2">DG_26</strain>
    </source>
</reference>
<organism evidence="2 3">
    <name type="scientific">candidate division TA06 bacterium DG_26</name>
    <dbReference type="NCBI Taxonomy" id="1703771"/>
    <lineage>
        <taxon>Bacteria</taxon>
        <taxon>Bacteria division TA06</taxon>
    </lineage>
</organism>
<dbReference type="EMBL" id="LIZT01000011">
    <property type="protein sequence ID" value="KPJ50851.1"/>
    <property type="molecule type" value="Genomic_DNA"/>
</dbReference>
<proteinExistence type="predicted"/>
<dbReference type="Gene3D" id="2.60.40.4070">
    <property type="match status" value="1"/>
</dbReference>
<gene>
    <name evidence="2" type="ORF">AMJ40_01700</name>
</gene>
<comment type="caution">
    <text evidence="2">The sequence shown here is derived from an EMBL/GenBank/DDBJ whole genome shotgun (WGS) entry which is preliminary data.</text>
</comment>